<dbReference type="GO" id="GO:0020037">
    <property type="term" value="F:heme binding"/>
    <property type="evidence" value="ECO:0007669"/>
    <property type="project" value="InterPro"/>
</dbReference>
<reference evidence="9 10" key="1">
    <citation type="journal article" date="2016" name="Nat. Commun.">
        <title>Ectomycorrhizal ecology is imprinted in the genome of the dominant symbiotic fungus Cenococcum geophilum.</title>
        <authorList>
            <consortium name="DOE Joint Genome Institute"/>
            <person name="Peter M."/>
            <person name="Kohler A."/>
            <person name="Ohm R.A."/>
            <person name="Kuo A."/>
            <person name="Krutzmann J."/>
            <person name="Morin E."/>
            <person name="Arend M."/>
            <person name="Barry K.W."/>
            <person name="Binder M."/>
            <person name="Choi C."/>
            <person name="Clum A."/>
            <person name="Copeland A."/>
            <person name="Grisel N."/>
            <person name="Haridas S."/>
            <person name="Kipfer T."/>
            <person name="LaButti K."/>
            <person name="Lindquist E."/>
            <person name="Lipzen A."/>
            <person name="Maire R."/>
            <person name="Meier B."/>
            <person name="Mihaltcheva S."/>
            <person name="Molinier V."/>
            <person name="Murat C."/>
            <person name="Poggeler S."/>
            <person name="Quandt C.A."/>
            <person name="Sperisen C."/>
            <person name="Tritt A."/>
            <person name="Tisserant E."/>
            <person name="Crous P.W."/>
            <person name="Henrissat B."/>
            <person name="Nehls U."/>
            <person name="Egli S."/>
            <person name="Spatafora J.W."/>
            <person name="Grigoriev I.V."/>
            <person name="Martin F.M."/>
        </authorList>
    </citation>
    <scope>NUCLEOTIDE SEQUENCE [LARGE SCALE GENOMIC DNA]</scope>
    <source>
        <strain evidence="9 10">CBS 207.34</strain>
    </source>
</reference>
<evidence type="ECO:0000256" key="5">
    <source>
        <dbReference type="ARBA" id="ARBA00023004"/>
    </source>
</evidence>
<dbReference type="NCBIfam" id="TIGR01413">
    <property type="entry name" value="Dyp_perox_fam"/>
    <property type="match status" value="1"/>
</dbReference>
<evidence type="ECO:0000256" key="3">
    <source>
        <dbReference type="ARBA" id="ARBA00022723"/>
    </source>
</evidence>
<protein>
    <recommendedName>
        <fullName evidence="11">Dyp-type peroxidase</fullName>
    </recommendedName>
</protein>
<feature type="domain" description="Dyp-type peroxidase N-terminal" evidence="7">
    <location>
        <begin position="186"/>
        <end position="313"/>
    </location>
</feature>
<evidence type="ECO:0008006" key="11">
    <source>
        <dbReference type="Google" id="ProtNLM"/>
    </source>
</evidence>
<dbReference type="OrthoDB" id="76259at2759"/>
<dbReference type="InterPro" id="IPR048328">
    <property type="entry name" value="Dyp_perox_C"/>
</dbReference>
<keyword evidence="10" id="KW-1185">Reference proteome</keyword>
<proteinExistence type="inferred from homology"/>
<dbReference type="InterPro" id="IPR006314">
    <property type="entry name" value="Dyp_peroxidase"/>
</dbReference>
<dbReference type="PROSITE" id="PS51404">
    <property type="entry name" value="DYP_PEROXIDASE"/>
    <property type="match status" value="1"/>
</dbReference>
<evidence type="ECO:0000259" key="8">
    <source>
        <dbReference type="Pfam" id="PF20628"/>
    </source>
</evidence>
<comment type="cofactor">
    <cofactor evidence="1">
        <name>heme b</name>
        <dbReference type="ChEBI" id="CHEBI:60344"/>
    </cofactor>
</comment>
<feature type="domain" description="Dyp-type peroxidase C-terminal" evidence="8">
    <location>
        <begin position="317"/>
        <end position="479"/>
    </location>
</feature>
<dbReference type="Pfam" id="PF20628">
    <property type="entry name" value="Dyp_perox_C"/>
    <property type="match status" value="1"/>
</dbReference>
<keyword evidence="2" id="KW-0575">Peroxidase</keyword>
<dbReference type="InterPro" id="IPR048327">
    <property type="entry name" value="Dyp_perox_N"/>
</dbReference>
<evidence type="ECO:0000313" key="10">
    <source>
        <dbReference type="Proteomes" id="UP000250140"/>
    </source>
</evidence>
<name>A0A8E2FBH1_9PEZI</name>
<dbReference type="Proteomes" id="UP000250140">
    <property type="component" value="Unassembled WGS sequence"/>
</dbReference>
<gene>
    <name evidence="9" type="ORF">AOQ84DRAFT_222834</name>
</gene>
<dbReference type="InterPro" id="IPR011008">
    <property type="entry name" value="Dimeric_a/b-barrel"/>
</dbReference>
<dbReference type="GO" id="GO:0046872">
    <property type="term" value="F:metal ion binding"/>
    <property type="evidence" value="ECO:0007669"/>
    <property type="project" value="UniProtKB-KW"/>
</dbReference>
<dbReference type="PANTHER" id="PTHR30521">
    <property type="entry name" value="DEFERROCHELATASE/PEROXIDASE"/>
    <property type="match status" value="1"/>
</dbReference>
<comment type="similarity">
    <text evidence="6">Belongs to the DyP-type peroxidase family.</text>
</comment>
<evidence type="ECO:0000256" key="4">
    <source>
        <dbReference type="ARBA" id="ARBA00023002"/>
    </source>
</evidence>
<sequence length="488" mass="52627">MMSTGMMATDAAPSVVCIQAILSTATYCPILSAHETQHASDSACPDDEGSNMHYIMNMMNSDSMCCTNSATITQVGSSMACCPCGALCTGAPPLTQNWYTNNAGQVVLTTGTIPSSISATVAGDLAGRQAARVTSIKELRRPLSGQPNPQDSRPRRRPTVIQSYTAELATRARMSRRVPIEPQRVDAPLTQSATFLVLSVTDGPDTIRTIRSTLAGIDSLAKNVAIRDLSASFACTVGIGSDVWDRVTGLPRPTELHPFPVVRGATHTAVSTPGDLLFHIRSERRDLCFEFERQLLDLLGDAVAVVDETTGFRYFDVRDLLGFVDGTANPVGPAVPASILVAEEDASAAGGSYIVVQKYVHDLKAWRALPAEQQEAIIGRTKLDNIELDDAESGQQSHKTLATIEDENGDEHDILRDNMPFGSPASGEFGTYFIGYSRRLWVIERMLQRMFIGDPPGLHDRLLNFSKPLTGTTFFAPSASLLASLDSD</sequence>
<evidence type="ECO:0000256" key="2">
    <source>
        <dbReference type="ARBA" id="ARBA00022559"/>
    </source>
</evidence>
<accession>A0A8E2FBH1</accession>
<dbReference type="EMBL" id="KV748617">
    <property type="protein sequence ID" value="OCL14116.1"/>
    <property type="molecule type" value="Genomic_DNA"/>
</dbReference>
<organism evidence="9 10">
    <name type="scientific">Glonium stellatum</name>
    <dbReference type="NCBI Taxonomy" id="574774"/>
    <lineage>
        <taxon>Eukaryota</taxon>
        <taxon>Fungi</taxon>
        <taxon>Dikarya</taxon>
        <taxon>Ascomycota</taxon>
        <taxon>Pezizomycotina</taxon>
        <taxon>Dothideomycetes</taxon>
        <taxon>Pleosporomycetidae</taxon>
        <taxon>Gloniales</taxon>
        <taxon>Gloniaceae</taxon>
        <taxon>Glonium</taxon>
    </lineage>
</organism>
<keyword evidence="5" id="KW-0408">Iron</keyword>
<evidence type="ECO:0000313" key="9">
    <source>
        <dbReference type="EMBL" id="OCL14116.1"/>
    </source>
</evidence>
<evidence type="ECO:0000256" key="6">
    <source>
        <dbReference type="ARBA" id="ARBA00025737"/>
    </source>
</evidence>
<keyword evidence="3" id="KW-0479">Metal-binding</keyword>
<evidence type="ECO:0000256" key="1">
    <source>
        <dbReference type="ARBA" id="ARBA00001970"/>
    </source>
</evidence>
<dbReference type="GO" id="GO:0004601">
    <property type="term" value="F:peroxidase activity"/>
    <property type="evidence" value="ECO:0007669"/>
    <property type="project" value="UniProtKB-KW"/>
</dbReference>
<dbReference type="Pfam" id="PF04261">
    <property type="entry name" value="Dyp_perox_N"/>
    <property type="match status" value="1"/>
</dbReference>
<dbReference type="AlphaFoldDB" id="A0A8E2FBH1"/>
<dbReference type="GO" id="GO:0005829">
    <property type="term" value="C:cytosol"/>
    <property type="evidence" value="ECO:0007669"/>
    <property type="project" value="TreeGrafter"/>
</dbReference>
<dbReference type="PANTHER" id="PTHR30521:SF0">
    <property type="entry name" value="DYP-TYPE PEROXIDASE FAMILY PROTEIN"/>
    <property type="match status" value="1"/>
</dbReference>
<keyword evidence="4" id="KW-0560">Oxidoreductase</keyword>
<dbReference type="SUPFAM" id="SSF54909">
    <property type="entry name" value="Dimeric alpha+beta barrel"/>
    <property type="match status" value="1"/>
</dbReference>
<evidence type="ECO:0000259" key="7">
    <source>
        <dbReference type="Pfam" id="PF04261"/>
    </source>
</evidence>